<sequence>MAKSMKMLVAKAADQDSLGKMKEAKISVHELQRFPNTGMKYIRLVPGQKVDTLTAYETPQSLTGDIDTGSLVKVVATSLEENCKQRWQPGVSEHNLWKRVLYVYPPLNGHIYDLNPLMLSLTYAPIAFLQATEFYPMYKMRIRSNLSIDFLSIGDEKYLISNTLRTCNISELYIILTVLKQLHYMPNELLVTWKAN</sequence>
<keyword evidence="2" id="KW-1185">Reference proteome</keyword>
<dbReference type="AlphaFoldDB" id="A0A9P7VQB7"/>
<name>A0A9P7VQB7_9AGAR</name>
<comment type="caution">
    <text evidence="1">The sequence shown here is derived from an EMBL/GenBank/DDBJ whole genome shotgun (WGS) entry which is preliminary data.</text>
</comment>
<organism evidence="1 2">
    <name type="scientific">Guyanagaster necrorhizus</name>
    <dbReference type="NCBI Taxonomy" id="856835"/>
    <lineage>
        <taxon>Eukaryota</taxon>
        <taxon>Fungi</taxon>
        <taxon>Dikarya</taxon>
        <taxon>Basidiomycota</taxon>
        <taxon>Agaricomycotina</taxon>
        <taxon>Agaricomycetes</taxon>
        <taxon>Agaricomycetidae</taxon>
        <taxon>Agaricales</taxon>
        <taxon>Marasmiineae</taxon>
        <taxon>Physalacriaceae</taxon>
        <taxon>Guyanagaster</taxon>
    </lineage>
</organism>
<evidence type="ECO:0000313" key="1">
    <source>
        <dbReference type="EMBL" id="KAG7445471.1"/>
    </source>
</evidence>
<dbReference type="Proteomes" id="UP000812287">
    <property type="component" value="Unassembled WGS sequence"/>
</dbReference>
<gene>
    <name evidence="1" type="ORF">BT62DRAFT_1026561</name>
</gene>
<reference evidence="1" key="1">
    <citation type="submission" date="2020-11" db="EMBL/GenBank/DDBJ databases">
        <title>Adaptations for nitrogen fixation in a non-lichenized fungal sporocarp promotes dispersal by wood-feeding termites.</title>
        <authorList>
            <consortium name="DOE Joint Genome Institute"/>
            <person name="Koch R.A."/>
            <person name="Yoon G."/>
            <person name="Arayal U."/>
            <person name="Lail K."/>
            <person name="Amirebrahimi M."/>
            <person name="Labutti K."/>
            <person name="Lipzen A."/>
            <person name="Riley R."/>
            <person name="Barry K."/>
            <person name="Henrissat B."/>
            <person name="Grigoriev I.V."/>
            <person name="Herr J.R."/>
            <person name="Aime M.C."/>
        </authorList>
    </citation>
    <scope>NUCLEOTIDE SEQUENCE</scope>
    <source>
        <strain evidence="1">MCA 3950</strain>
    </source>
</reference>
<dbReference type="EMBL" id="MU250537">
    <property type="protein sequence ID" value="KAG7445471.1"/>
    <property type="molecule type" value="Genomic_DNA"/>
</dbReference>
<accession>A0A9P7VQB7</accession>
<dbReference type="GeneID" id="66100586"/>
<proteinExistence type="predicted"/>
<protein>
    <submittedName>
        <fullName evidence="1">Uncharacterized protein</fullName>
    </submittedName>
</protein>
<dbReference type="RefSeq" id="XP_043038971.1">
    <property type="nucleotide sequence ID" value="XM_043178298.1"/>
</dbReference>
<evidence type="ECO:0000313" key="2">
    <source>
        <dbReference type="Proteomes" id="UP000812287"/>
    </source>
</evidence>